<gene>
    <name evidence="8" type="primary">trpS</name>
    <name evidence="10" type="ORF">AZI86_06750</name>
</gene>
<reference evidence="10 11" key="1">
    <citation type="submission" date="2016-03" db="EMBL/GenBank/DDBJ databases">
        <authorList>
            <person name="Ploux O."/>
        </authorList>
    </citation>
    <scope>NUCLEOTIDE SEQUENCE [LARGE SCALE GENOMIC DNA]</scope>
    <source>
        <strain evidence="10 11">R0</strain>
    </source>
</reference>
<evidence type="ECO:0000256" key="3">
    <source>
        <dbReference type="ARBA" id="ARBA00022741"/>
    </source>
</evidence>
<dbReference type="RefSeq" id="WP_061834316.1">
    <property type="nucleotide sequence ID" value="NZ_LUKE01000001.1"/>
</dbReference>
<dbReference type="InterPro" id="IPR002305">
    <property type="entry name" value="aa-tRNA-synth_Ic"/>
</dbReference>
<dbReference type="PANTHER" id="PTHR43766:SF1">
    <property type="entry name" value="TRYPTOPHAN--TRNA LIGASE, MITOCHONDRIAL"/>
    <property type="match status" value="1"/>
</dbReference>
<dbReference type="InterPro" id="IPR050203">
    <property type="entry name" value="Trp-tRNA_synthetase"/>
</dbReference>
<name>A0A150WQZ8_BDEBC</name>
<comment type="catalytic activity">
    <reaction evidence="7 8">
        <text>tRNA(Trp) + L-tryptophan + ATP = L-tryptophyl-tRNA(Trp) + AMP + diphosphate + H(+)</text>
        <dbReference type="Rhea" id="RHEA:24080"/>
        <dbReference type="Rhea" id="RHEA-COMP:9671"/>
        <dbReference type="Rhea" id="RHEA-COMP:9705"/>
        <dbReference type="ChEBI" id="CHEBI:15378"/>
        <dbReference type="ChEBI" id="CHEBI:30616"/>
        <dbReference type="ChEBI" id="CHEBI:33019"/>
        <dbReference type="ChEBI" id="CHEBI:57912"/>
        <dbReference type="ChEBI" id="CHEBI:78442"/>
        <dbReference type="ChEBI" id="CHEBI:78535"/>
        <dbReference type="ChEBI" id="CHEBI:456215"/>
        <dbReference type="EC" id="6.1.1.2"/>
    </reaction>
</comment>
<comment type="function">
    <text evidence="8">Catalyzes the attachment of tryptophan to tRNA(Trp).</text>
</comment>
<dbReference type="Proteomes" id="UP000075320">
    <property type="component" value="Unassembled WGS sequence"/>
</dbReference>
<keyword evidence="2 8" id="KW-0436">Ligase</keyword>
<dbReference type="PRINTS" id="PR01039">
    <property type="entry name" value="TRNASYNTHTRP"/>
</dbReference>
<dbReference type="InterPro" id="IPR002306">
    <property type="entry name" value="Trp-tRNA-ligase"/>
</dbReference>
<dbReference type="CDD" id="cd00806">
    <property type="entry name" value="TrpRS_core"/>
    <property type="match status" value="1"/>
</dbReference>
<comment type="subcellular location">
    <subcellularLocation>
        <location evidence="8">Cytoplasm</location>
    </subcellularLocation>
</comment>
<keyword evidence="3 8" id="KW-0547">Nucleotide-binding</keyword>
<evidence type="ECO:0000256" key="5">
    <source>
        <dbReference type="ARBA" id="ARBA00022917"/>
    </source>
</evidence>
<accession>A0A150WQZ8</accession>
<evidence type="ECO:0000256" key="1">
    <source>
        <dbReference type="ARBA" id="ARBA00005594"/>
    </source>
</evidence>
<evidence type="ECO:0000256" key="4">
    <source>
        <dbReference type="ARBA" id="ARBA00022840"/>
    </source>
</evidence>
<evidence type="ECO:0000256" key="7">
    <source>
        <dbReference type="ARBA" id="ARBA00049929"/>
    </source>
</evidence>
<dbReference type="EMBL" id="LUKE01000001">
    <property type="protein sequence ID" value="KYG66737.1"/>
    <property type="molecule type" value="Genomic_DNA"/>
</dbReference>
<evidence type="ECO:0000256" key="9">
    <source>
        <dbReference type="RuleBase" id="RU363036"/>
    </source>
</evidence>
<feature type="binding site" evidence="8">
    <location>
        <begin position="20"/>
        <end position="21"/>
    </location>
    <ligand>
        <name>ATP</name>
        <dbReference type="ChEBI" id="CHEBI:30616"/>
    </ligand>
</feature>
<dbReference type="Pfam" id="PF00579">
    <property type="entry name" value="tRNA-synt_1b"/>
    <property type="match status" value="1"/>
</dbReference>
<feature type="binding site" evidence="8">
    <location>
        <begin position="148"/>
        <end position="150"/>
    </location>
    <ligand>
        <name>ATP</name>
        <dbReference type="ChEBI" id="CHEBI:30616"/>
    </ligand>
</feature>
<sequence length="335" mass="38045">MGNKKTVLSGSTVTGDLTLGNYIGAINNWTKLQDEYDCLYFLADLHALTVHQDPEVLRKRTYSFFAQYLALGLDPQKNTIFAQSHVYQHTELSWILTCLTPMGYLNRMTQFKEKAEKHVKNVNAGLFSYPVLMAADILLYQADFVPVGEDQKQHLELCRDLVGYFENRYTKGVFKMPEPMIPKEGARIMSLQDPTKKMSKTDENEKNFILCIDDAKKIEKKIKSAATDSGTEIKFDVENKAGVSNLLTIYSVLSGKSIEQLEKDYEGKMYGHLKVDLAEVVVQTLKPVREKYDDLMKNQDHLDQLLLQGAERAAIRAEATIKKVYEAVGLVPRRS</sequence>
<dbReference type="FunFam" id="1.10.240.10:FF:000002">
    <property type="entry name" value="Tryptophan--tRNA ligase"/>
    <property type="match status" value="1"/>
</dbReference>
<keyword evidence="4 8" id="KW-0067">ATP-binding</keyword>
<dbReference type="GO" id="GO:0006436">
    <property type="term" value="P:tryptophanyl-tRNA aminoacylation"/>
    <property type="evidence" value="ECO:0007669"/>
    <property type="project" value="UniProtKB-UniRule"/>
</dbReference>
<organism evidence="10 11">
    <name type="scientific">Bdellovibrio bacteriovorus</name>
    <dbReference type="NCBI Taxonomy" id="959"/>
    <lineage>
        <taxon>Bacteria</taxon>
        <taxon>Pseudomonadati</taxon>
        <taxon>Bdellovibrionota</taxon>
        <taxon>Bdellovibrionia</taxon>
        <taxon>Bdellovibrionales</taxon>
        <taxon>Pseudobdellovibrionaceae</taxon>
        <taxon>Bdellovibrio</taxon>
    </lineage>
</organism>
<comment type="caution">
    <text evidence="8">Lacks conserved residue(s) required for the propagation of feature annotation.</text>
</comment>
<evidence type="ECO:0000256" key="8">
    <source>
        <dbReference type="HAMAP-Rule" id="MF_00140"/>
    </source>
</evidence>
<dbReference type="HAMAP" id="MF_00140_B">
    <property type="entry name" value="Trp_tRNA_synth_B"/>
    <property type="match status" value="1"/>
</dbReference>
<comment type="caution">
    <text evidence="10">The sequence shown here is derived from an EMBL/GenBank/DDBJ whole genome shotgun (WGS) entry which is preliminary data.</text>
</comment>
<dbReference type="GO" id="GO:0004830">
    <property type="term" value="F:tryptophan-tRNA ligase activity"/>
    <property type="evidence" value="ECO:0007669"/>
    <property type="project" value="UniProtKB-UniRule"/>
</dbReference>
<evidence type="ECO:0000313" key="10">
    <source>
        <dbReference type="EMBL" id="KYG66737.1"/>
    </source>
</evidence>
<feature type="binding site" evidence="8">
    <location>
        <position position="136"/>
    </location>
    <ligand>
        <name>L-tryptophan</name>
        <dbReference type="ChEBI" id="CHEBI:57912"/>
    </ligand>
</feature>
<evidence type="ECO:0000256" key="6">
    <source>
        <dbReference type="ARBA" id="ARBA00023146"/>
    </source>
</evidence>
<comment type="subunit">
    <text evidence="8">Homodimer.</text>
</comment>
<dbReference type="InterPro" id="IPR014729">
    <property type="entry name" value="Rossmann-like_a/b/a_fold"/>
</dbReference>
<dbReference type="GO" id="GO:0005829">
    <property type="term" value="C:cytosol"/>
    <property type="evidence" value="ECO:0007669"/>
    <property type="project" value="TreeGrafter"/>
</dbReference>
<proteinExistence type="inferred from homology"/>
<dbReference type="Gene3D" id="3.40.50.620">
    <property type="entry name" value="HUPs"/>
    <property type="match status" value="1"/>
</dbReference>
<dbReference type="AlphaFoldDB" id="A0A150WQZ8"/>
<dbReference type="OrthoDB" id="9801042at2"/>
<dbReference type="PANTHER" id="PTHR43766">
    <property type="entry name" value="TRYPTOPHAN--TRNA LIGASE, MITOCHONDRIAL"/>
    <property type="match status" value="1"/>
</dbReference>
<dbReference type="NCBIfam" id="TIGR00233">
    <property type="entry name" value="trpS"/>
    <property type="match status" value="1"/>
</dbReference>
<feature type="binding site" evidence="8">
    <location>
        <position position="188"/>
    </location>
    <ligand>
        <name>ATP</name>
        <dbReference type="ChEBI" id="CHEBI:30616"/>
    </ligand>
</feature>
<dbReference type="GO" id="GO:0005524">
    <property type="term" value="F:ATP binding"/>
    <property type="evidence" value="ECO:0007669"/>
    <property type="project" value="UniProtKB-UniRule"/>
</dbReference>
<dbReference type="InterPro" id="IPR024109">
    <property type="entry name" value="Trp-tRNA-ligase_bac-type"/>
</dbReference>
<dbReference type="SUPFAM" id="SSF52374">
    <property type="entry name" value="Nucleotidylyl transferase"/>
    <property type="match status" value="1"/>
</dbReference>
<keyword evidence="11" id="KW-1185">Reference proteome</keyword>
<keyword evidence="8" id="KW-0963">Cytoplasm</keyword>
<keyword evidence="6 8" id="KW-0030">Aminoacyl-tRNA synthetase</keyword>
<evidence type="ECO:0000256" key="2">
    <source>
        <dbReference type="ARBA" id="ARBA00022598"/>
    </source>
</evidence>
<keyword evidence="5 8" id="KW-0648">Protein biosynthesis</keyword>
<dbReference type="Gene3D" id="1.10.240.10">
    <property type="entry name" value="Tyrosyl-Transfer RNA Synthetase"/>
    <property type="match status" value="1"/>
</dbReference>
<dbReference type="EC" id="6.1.1.2" evidence="8"/>
<comment type="similarity">
    <text evidence="1 8 9">Belongs to the class-I aminoacyl-tRNA synthetase family.</text>
</comment>
<protein>
    <recommendedName>
        <fullName evidence="8">Tryptophan--tRNA ligase</fullName>
        <ecNumber evidence="8">6.1.1.2</ecNumber>
    </recommendedName>
    <alternativeName>
        <fullName evidence="8">Tryptophanyl-tRNA synthetase</fullName>
        <shortName evidence="8">TrpRS</shortName>
    </alternativeName>
</protein>
<evidence type="ECO:0000313" key="11">
    <source>
        <dbReference type="Proteomes" id="UP000075320"/>
    </source>
</evidence>